<organism evidence="3">
    <name type="scientific">Pseudomonas solani</name>
    <dbReference type="NCBI Taxonomy" id="2731552"/>
    <lineage>
        <taxon>Bacteria</taxon>
        <taxon>Pseudomonadati</taxon>
        <taxon>Pseudomonadota</taxon>
        <taxon>Gammaproteobacteria</taxon>
        <taxon>Pseudomonadales</taxon>
        <taxon>Pseudomonadaceae</taxon>
        <taxon>Pseudomonas</taxon>
    </lineage>
</organism>
<feature type="chain" id="PRO_5043549158" evidence="2">
    <location>
        <begin position="19"/>
        <end position="128"/>
    </location>
</feature>
<sequence>MRLCLLPLLLVLSADALAEACIVHSQSDQLDVKVCQQNRSIPPQLFRDGFCKPQMPGQKVEVSYADQCPSGAFGVCSNAQVSNIAYRQDIHYYGVVTDARYLKPFCEGQSKGTWESPSSSAGNSPDVQ</sequence>
<dbReference type="AlphaFoldDB" id="A0AAU7Y5S2"/>
<protein>
    <submittedName>
        <fullName evidence="3">NADH:ubiquinone oxidoreductase</fullName>
    </submittedName>
</protein>
<evidence type="ECO:0000256" key="1">
    <source>
        <dbReference type="SAM" id="MobiDB-lite"/>
    </source>
</evidence>
<keyword evidence="2" id="KW-0732">Signal</keyword>
<gene>
    <name evidence="3" type="ORF">ABS648_30200</name>
</gene>
<feature type="signal peptide" evidence="2">
    <location>
        <begin position="1"/>
        <end position="18"/>
    </location>
</feature>
<dbReference type="RefSeq" id="WP_350447347.1">
    <property type="nucleotide sequence ID" value="NZ_CP158373.1"/>
</dbReference>
<feature type="compositionally biased region" description="Polar residues" evidence="1">
    <location>
        <begin position="110"/>
        <end position="128"/>
    </location>
</feature>
<accession>A0AAU7Y5S2</accession>
<feature type="region of interest" description="Disordered" evidence="1">
    <location>
        <begin position="108"/>
        <end position="128"/>
    </location>
</feature>
<name>A0AAU7Y5S2_9PSED</name>
<dbReference type="EMBL" id="CP158373">
    <property type="protein sequence ID" value="XBY64145.1"/>
    <property type="molecule type" value="Genomic_DNA"/>
</dbReference>
<evidence type="ECO:0000256" key="2">
    <source>
        <dbReference type="SAM" id="SignalP"/>
    </source>
</evidence>
<evidence type="ECO:0000313" key="3">
    <source>
        <dbReference type="EMBL" id="XBY64145.1"/>
    </source>
</evidence>
<proteinExistence type="predicted"/>
<reference evidence="3" key="1">
    <citation type="submission" date="2023-08" db="EMBL/GenBank/DDBJ databases">
        <title>Increased levels of nutrients transform a symbiont into a lethal pathobiont.</title>
        <authorList>
            <person name="Lachnit T."/>
            <person name="Ulrich L."/>
            <person name="Willmer F.M."/>
            <person name="Hasenbein T."/>
            <person name="Steiner L.X."/>
            <person name="Wolters M."/>
            <person name="Herbst E.M."/>
            <person name="Deines P."/>
        </authorList>
    </citation>
    <scope>NUCLEOTIDE SEQUENCE</scope>
    <source>
        <strain evidence="3">T3</strain>
    </source>
</reference>